<comment type="caution">
    <text evidence="1">The sequence shown here is derived from an EMBL/GenBank/DDBJ whole genome shotgun (WGS) entry which is preliminary data.</text>
</comment>
<dbReference type="Proteomes" id="UP000015530">
    <property type="component" value="Unassembled WGS sequence"/>
</dbReference>
<evidence type="ECO:0000313" key="2">
    <source>
        <dbReference type="Proteomes" id="UP000015530"/>
    </source>
</evidence>
<name>T0M6Z5_COLGC</name>
<reference evidence="2" key="1">
    <citation type="journal article" date="2013" name="Mol. Plant Microbe Interact.">
        <title>Global aspects of pacC regulation of pathogenicity genes in Colletotrichum gloeosporioides as revealed by transcriptome analysis.</title>
        <authorList>
            <person name="Alkan N."/>
            <person name="Meng X."/>
            <person name="Friedlander G."/>
            <person name="Reuveni E."/>
            <person name="Sukno S."/>
            <person name="Sherman A."/>
            <person name="Thon M."/>
            <person name="Fluhr R."/>
            <person name="Prusky D."/>
        </authorList>
    </citation>
    <scope>NUCLEOTIDE SEQUENCE [LARGE SCALE GENOMIC DNA]</scope>
    <source>
        <strain evidence="2">Cg-14</strain>
    </source>
</reference>
<protein>
    <submittedName>
        <fullName evidence="1">Uncharacterized protein</fullName>
    </submittedName>
</protein>
<gene>
    <name evidence="1" type="ORF">CGLO_00380</name>
</gene>
<organism evidence="1 2">
    <name type="scientific">Colletotrichum gloeosporioides (strain Cg-14)</name>
    <name type="common">Anthracnose fungus</name>
    <name type="synonym">Glomerella cingulata</name>
    <dbReference type="NCBI Taxonomy" id="1237896"/>
    <lineage>
        <taxon>Eukaryota</taxon>
        <taxon>Fungi</taxon>
        <taxon>Dikarya</taxon>
        <taxon>Ascomycota</taxon>
        <taxon>Pezizomycotina</taxon>
        <taxon>Sordariomycetes</taxon>
        <taxon>Hypocreomycetidae</taxon>
        <taxon>Glomerellales</taxon>
        <taxon>Glomerellaceae</taxon>
        <taxon>Colletotrichum</taxon>
        <taxon>Colletotrichum gloeosporioides species complex</taxon>
    </lineage>
</organism>
<dbReference type="EMBL" id="AMYD01000102">
    <property type="protein sequence ID" value="EQB59261.1"/>
    <property type="molecule type" value="Genomic_DNA"/>
</dbReference>
<sequence length="27" mass="3078">MALSRNAPWFWVLIRAATAHRGGLLRL</sequence>
<evidence type="ECO:0000313" key="1">
    <source>
        <dbReference type="EMBL" id="EQB59261.1"/>
    </source>
</evidence>
<accession>T0M6Z5</accession>
<dbReference type="HOGENOM" id="CLU_3415184_0_0_1"/>
<proteinExistence type="predicted"/>
<dbReference type="AlphaFoldDB" id="T0M6Z5"/>